<organism evidence="6 7">
    <name type="scientific">Salana multivorans</name>
    <dbReference type="NCBI Taxonomy" id="120377"/>
    <lineage>
        <taxon>Bacteria</taxon>
        <taxon>Bacillati</taxon>
        <taxon>Actinomycetota</taxon>
        <taxon>Actinomycetes</taxon>
        <taxon>Micrococcales</taxon>
        <taxon>Beutenbergiaceae</taxon>
        <taxon>Salana</taxon>
    </lineage>
</organism>
<dbReference type="NCBIfam" id="NF005947">
    <property type="entry name" value="PRK08008.1"/>
    <property type="match status" value="1"/>
</dbReference>
<dbReference type="Pfam" id="PF00501">
    <property type="entry name" value="AMP-binding"/>
    <property type="match status" value="1"/>
</dbReference>
<gene>
    <name evidence="6" type="ORF">EDD28_0593</name>
</gene>
<proteinExistence type="inferred from homology"/>
<keyword evidence="2 6" id="KW-0436">Ligase</keyword>
<evidence type="ECO:0000313" key="6">
    <source>
        <dbReference type="EMBL" id="ROR96019.1"/>
    </source>
</evidence>
<evidence type="ECO:0000259" key="5">
    <source>
        <dbReference type="Pfam" id="PF13193"/>
    </source>
</evidence>
<dbReference type="AlphaFoldDB" id="A0A3N2D8A9"/>
<dbReference type="EMBL" id="RKHQ01000001">
    <property type="protein sequence ID" value="ROR96019.1"/>
    <property type="molecule type" value="Genomic_DNA"/>
</dbReference>
<dbReference type="InterPro" id="IPR042099">
    <property type="entry name" value="ANL_N_sf"/>
</dbReference>
<protein>
    <submittedName>
        <fullName evidence="6">Crotonobetaine/carnitine-CoA ligase</fullName>
    </submittedName>
</protein>
<evidence type="ECO:0000256" key="3">
    <source>
        <dbReference type="SAM" id="MobiDB-lite"/>
    </source>
</evidence>
<dbReference type="InterPro" id="IPR045851">
    <property type="entry name" value="AMP-bd_C_sf"/>
</dbReference>
<dbReference type="Proteomes" id="UP000275356">
    <property type="component" value="Unassembled WGS sequence"/>
</dbReference>
<evidence type="ECO:0000313" key="7">
    <source>
        <dbReference type="Proteomes" id="UP000275356"/>
    </source>
</evidence>
<dbReference type="GO" id="GO:0006631">
    <property type="term" value="P:fatty acid metabolic process"/>
    <property type="evidence" value="ECO:0007669"/>
    <property type="project" value="TreeGrafter"/>
</dbReference>
<dbReference type="OrthoDB" id="9803968at2"/>
<feature type="region of interest" description="Disordered" evidence="3">
    <location>
        <begin position="508"/>
        <end position="532"/>
    </location>
</feature>
<comment type="similarity">
    <text evidence="1">Belongs to the ATP-dependent AMP-binding enzyme family.</text>
</comment>
<name>A0A3N2D8A9_9MICO</name>
<comment type="caution">
    <text evidence="6">The sequence shown here is derived from an EMBL/GenBank/DDBJ whole genome shotgun (WGS) entry which is preliminary data.</text>
</comment>
<dbReference type="InterPro" id="IPR025110">
    <property type="entry name" value="AMP-bd_C"/>
</dbReference>
<dbReference type="Gene3D" id="3.40.50.12780">
    <property type="entry name" value="N-terminal domain of ligase-like"/>
    <property type="match status" value="1"/>
</dbReference>
<dbReference type="InterPro" id="IPR000873">
    <property type="entry name" value="AMP-dep_synth/lig_dom"/>
</dbReference>
<feature type="region of interest" description="Disordered" evidence="3">
    <location>
        <begin position="147"/>
        <end position="171"/>
    </location>
</feature>
<dbReference type="PANTHER" id="PTHR43201">
    <property type="entry name" value="ACYL-COA SYNTHETASE"/>
    <property type="match status" value="1"/>
</dbReference>
<accession>A0A3N2D8A9</accession>
<dbReference type="GO" id="GO:0031956">
    <property type="term" value="F:medium-chain fatty acid-CoA ligase activity"/>
    <property type="evidence" value="ECO:0007669"/>
    <property type="project" value="TreeGrafter"/>
</dbReference>
<evidence type="ECO:0000259" key="4">
    <source>
        <dbReference type="Pfam" id="PF00501"/>
    </source>
</evidence>
<dbReference type="RefSeq" id="WP_123738256.1">
    <property type="nucleotide sequence ID" value="NZ_RKHQ01000001.1"/>
</dbReference>
<feature type="domain" description="AMP-dependent synthetase/ligase" evidence="4">
    <location>
        <begin position="16"/>
        <end position="379"/>
    </location>
</feature>
<evidence type="ECO:0000256" key="1">
    <source>
        <dbReference type="ARBA" id="ARBA00006432"/>
    </source>
</evidence>
<dbReference type="PANTHER" id="PTHR43201:SF5">
    <property type="entry name" value="MEDIUM-CHAIN ACYL-COA LIGASE ACSF2, MITOCHONDRIAL"/>
    <property type="match status" value="1"/>
</dbReference>
<reference evidence="6 7" key="1">
    <citation type="submission" date="2018-11" db="EMBL/GenBank/DDBJ databases">
        <title>Sequencing the genomes of 1000 actinobacteria strains.</title>
        <authorList>
            <person name="Klenk H.-P."/>
        </authorList>
    </citation>
    <scope>NUCLEOTIDE SEQUENCE [LARGE SCALE GENOMIC DNA]</scope>
    <source>
        <strain evidence="6 7">DSM 13521</strain>
    </source>
</reference>
<dbReference type="SUPFAM" id="SSF56801">
    <property type="entry name" value="Acetyl-CoA synthetase-like"/>
    <property type="match status" value="1"/>
</dbReference>
<evidence type="ECO:0000256" key="2">
    <source>
        <dbReference type="ARBA" id="ARBA00022598"/>
    </source>
</evidence>
<feature type="domain" description="AMP-binding enzyme C-terminal" evidence="5">
    <location>
        <begin position="431"/>
        <end position="505"/>
    </location>
</feature>
<dbReference type="Gene3D" id="3.30.300.30">
    <property type="match status" value="1"/>
</dbReference>
<keyword evidence="7" id="KW-1185">Reference proteome</keyword>
<sequence>MDIVASRTVADQWRELARTCPDHTFLVHEDLDGRTRELTYGQVADQVVRTANLFHDLGVRRGDAVALHLGNTPEMVQCLFGLTVLGAVAVPLHPRVGAQECRDVLERVRASVVVAEPATAGMYDRGGATGGVRVDRVVVAGTGEPGGFEDLRDRRGTEPVFDEEPTSDDPATIVFTSGSTARPKGVVVTHANLLFSGIFVGWQASLRPEDRLLTTMPACHVNFQLNALMPVVMAGATLVMVERYSANRFWGQVRAHGATVVQAIATILRTLLLQPERAADRDNDVREVLYYLPVTDEEKERFEDRFGVRILNSYGNSECLVGAITDPPLGERRWPSIGRVGLGYEARVVDEDGREVPPGVEGEIRLRGVRGRTLMLEYFEDPEATAAAFDADGWLLTGDIGYVDHDGWFYFVDRRSHFIKRAGENISPAQVEGVLTSHPDIADAAVVGIPDPIHDEAVKAVVVPRPGARLDVEAVLAYCRERLADFKVPGVVEVVDRLPQTRSLKVAKTELTAAAPPAPRTTPVRTPSEKEN</sequence>
<dbReference type="Pfam" id="PF13193">
    <property type="entry name" value="AMP-binding_C"/>
    <property type="match status" value="1"/>
</dbReference>